<comment type="caution">
    <text evidence="15">The sequence shown here is derived from an EMBL/GenBank/DDBJ whole genome shotgun (WGS) entry which is preliminary data.</text>
</comment>
<dbReference type="InterPro" id="IPR026122">
    <property type="entry name" value="MOV-10/SDE3_DEXXQ/H-box"/>
</dbReference>
<evidence type="ECO:0000256" key="10">
    <source>
        <dbReference type="ARBA" id="ARBA00047984"/>
    </source>
</evidence>
<dbReference type="Pfam" id="PF21634">
    <property type="entry name" value="MOV-10_beta-barrel"/>
    <property type="match status" value="1"/>
</dbReference>
<dbReference type="PANTHER" id="PTHR45418">
    <property type="entry name" value="CANCER/TESTIS ANTIGEN 55"/>
    <property type="match status" value="1"/>
</dbReference>
<evidence type="ECO:0000313" key="15">
    <source>
        <dbReference type="EMBL" id="RXW22216.1"/>
    </source>
</evidence>
<evidence type="ECO:0000256" key="2">
    <source>
        <dbReference type="ARBA" id="ARBA00005601"/>
    </source>
</evidence>
<sequence>MKLCRNILSNGACTTPFCRFDHTVLACEPCGYIAERPYLYQNHLKSKEHLVTVTGENQTFFCSICDINVNGGDWKVHCTSLQHRTSATAKRVSLNVEPEHGVSTDSETYCPVCRFTVKTWFWNRHSNGEDRQRKERFLQFRAALDEAEKDKNAITVEGVTDFGFVAPKTAKQGLLCDLIMKSSEPSGRSVLIEARLASQKATRPYGSGFSLEAVAYNEPISSAEPRSLTYGFEQKYIGRYEDRLELVFEDTQLKKRFVISRLLRAIVGNQAEHEALRPIAPYVPRKRTTRTPESQVVPGVPPPSSTAVPYVSKLPFADIPVNLYNLLTDSRSQMKKLADIKKLYLPGLFLSQTYARQFENLLWIEEHQTEADLERYDMTGARLSKWNQYYYLAIPGLAEKRPSVLVGDRILVQVQSERSGRWFEGHVHVLRQNEVGLRFHTTFTGWSESKLYDIRFKLNRIVLRRQHQALDSAFEEDRVLFPEARHAGAIEYTWKIAPYNPLIASNECQMDAVKSIVHQGPGGVPFIVFGPPGTGKTITIVEAIRQLLKMKPNCRILACAPSNSAADIIAERLTVGLTANELFRMYAPSRSKADIPDKLRDYVHSSPDGHFSVPSMGRLKNFRVVVATCVSAAISTNIVLSGDPKQLGPIVRSGIARRLGLEMSYLERLMGRDIYDVKKAHGKTVVKLTKNFRSHAAILKFPNERFYAGDLDQCAKPSVINACLSSPFLPDTDFPVVFHAVLGKDDREASSPSFFNIDEALQIKSYIRQLKENRKFRTTDRDIGVIAPYHAQCLKLRTALRSVADGVKVGSVEEFQGQGRKVILTSTVRSSKDFVDYDLRHTLGFVANPRRFNVSVTRAQSLLIIVGNPHVLGLDPLWRSFLNYIHLKGGWVGPDIPWDSSEAVDAQGAYDKSVRDQAHVDVNEFTRRMEELTLGQADEENDANVDRPWRDVE</sequence>
<dbReference type="STRING" id="2316362.A0A4Q2DRK1"/>
<dbReference type="GO" id="GO:0016787">
    <property type="term" value="F:hydrolase activity"/>
    <property type="evidence" value="ECO:0007669"/>
    <property type="project" value="UniProtKB-KW"/>
</dbReference>
<comment type="subcellular location">
    <subcellularLocation>
        <location evidence="1">Cytoplasm</location>
    </subcellularLocation>
</comment>
<dbReference type="GO" id="GO:0003723">
    <property type="term" value="F:RNA binding"/>
    <property type="evidence" value="ECO:0007669"/>
    <property type="project" value="InterPro"/>
</dbReference>
<dbReference type="Proteomes" id="UP000290288">
    <property type="component" value="Unassembled WGS sequence"/>
</dbReference>
<keyword evidence="4" id="KW-0963">Cytoplasm</keyword>
<dbReference type="GO" id="GO:0031047">
    <property type="term" value="P:regulatory ncRNA-mediated gene silencing"/>
    <property type="evidence" value="ECO:0007669"/>
    <property type="project" value="UniProtKB-KW"/>
</dbReference>
<proteinExistence type="inferred from homology"/>
<dbReference type="CDD" id="cd18808">
    <property type="entry name" value="SF1_C_Upf1"/>
    <property type="match status" value="1"/>
</dbReference>
<dbReference type="EMBL" id="SDEE01000079">
    <property type="protein sequence ID" value="RXW22216.1"/>
    <property type="molecule type" value="Genomic_DNA"/>
</dbReference>
<dbReference type="GO" id="GO:0032574">
    <property type="term" value="F:5'-3' RNA helicase activity"/>
    <property type="evidence" value="ECO:0007669"/>
    <property type="project" value="InterPro"/>
</dbReference>
<evidence type="ECO:0000256" key="8">
    <source>
        <dbReference type="ARBA" id="ARBA00022840"/>
    </source>
</evidence>
<dbReference type="OrthoDB" id="6513042at2759"/>
<evidence type="ECO:0000259" key="13">
    <source>
        <dbReference type="Pfam" id="PF13087"/>
    </source>
</evidence>
<evidence type="ECO:0000256" key="7">
    <source>
        <dbReference type="ARBA" id="ARBA00022806"/>
    </source>
</evidence>
<accession>A0A4Q2DRK1</accession>
<dbReference type="InterPro" id="IPR049080">
    <property type="entry name" value="MOV-10-like_beta-barrel"/>
</dbReference>
<protein>
    <recommendedName>
        <fullName evidence="3">RNA helicase</fullName>
        <ecNumber evidence="3">3.6.4.13</ecNumber>
    </recommendedName>
</protein>
<keyword evidence="5" id="KW-0547">Nucleotide-binding</keyword>
<keyword evidence="9" id="KW-0943">RNA-mediated gene silencing</keyword>
<evidence type="ECO:0000313" key="16">
    <source>
        <dbReference type="Proteomes" id="UP000290288"/>
    </source>
</evidence>
<comment type="similarity">
    <text evidence="2">Belongs to the DNA2/NAM7 helicase family. SDE3 subfamily.</text>
</comment>
<dbReference type="Gene3D" id="3.40.50.300">
    <property type="entry name" value="P-loop containing nucleotide triphosphate hydrolases"/>
    <property type="match status" value="2"/>
</dbReference>
<dbReference type="InterPro" id="IPR041677">
    <property type="entry name" value="DNA2/NAM7_AAA_11"/>
</dbReference>
<keyword evidence="8" id="KW-0067">ATP-binding</keyword>
<feature type="compositionally biased region" description="Basic and acidic residues" evidence="11">
    <location>
        <begin position="944"/>
        <end position="953"/>
    </location>
</feature>
<evidence type="ECO:0000256" key="11">
    <source>
        <dbReference type="SAM" id="MobiDB-lite"/>
    </source>
</evidence>
<dbReference type="AlphaFoldDB" id="A0A4Q2DRK1"/>
<keyword evidence="16" id="KW-1185">Reference proteome</keyword>
<dbReference type="CDD" id="cd18038">
    <property type="entry name" value="DEXXQc_Helz-like"/>
    <property type="match status" value="1"/>
</dbReference>
<dbReference type="InterPro" id="IPR047187">
    <property type="entry name" value="SF1_C_Upf1"/>
</dbReference>
<evidence type="ECO:0000256" key="4">
    <source>
        <dbReference type="ARBA" id="ARBA00022490"/>
    </source>
</evidence>
<feature type="region of interest" description="Disordered" evidence="11">
    <location>
        <begin position="931"/>
        <end position="953"/>
    </location>
</feature>
<keyword evidence="6" id="KW-0378">Hydrolase</keyword>
<evidence type="ECO:0000259" key="12">
    <source>
        <dbReference type="Pfam" id="PF13086"/>
    </source>
</evidence>
<evidence type="ECO:0000256" key="3">
    <source>
        <dbReference type="ARBA" id="ARBA00012552"/>
    </source>
</evidence>
<dbReference type="EC" id="3.6.4.13" evidence="3"/>
<organism evidence="15 16">
    <name type="scientific">Candolleomyces aberdarensis</name>
    <dbReference type="NCBI Taxonomy" id="2316362"/>
    <lineage>
        <taxon>Eukaryota</taxon>
        <taxon>Fungi</taxon>
        <taxon>Dikarya</taxon>
        <taxon>Basidiomycota</taxon>
        <taxon>Agaricomycotina</taxon>
        <taxon>Agaricomycetes</taxon>
        <taxon>Agaricomycetidae</taxon>
        <taxon>Agaricales</taxon>
        <taxon>Agaricineae</taxon>
        <taxon>Psathyrellaceae</taxon>
        <taxon>Candolleomyces</taxon>
    </lineage>
</organism>
<keyword evidence="7" id="KW-0347">Helicase</keyword>
<dbReference type="SUPFAM" id="SSF52540">
    <property type="entry name" value="P-loop containing nucleoside triphosphate hydrolases"/>
    <property type="match status" value="1"/>
</dbReference>
<dbReference type="Pfam" id="PF13087">
    <property type="entry name" value="AAA_12"/>
    <property type="match status" value="1"/>
</dbReference>
<feature type="domain" description="Helicase MOV-10-like beta-barrel" evidence="14">
    <location>
        <begin position="376"/>
        <end position="456"/>
    </location>
</feature>
<feature type="domain" description="DNA2/NAM7 helicase-like C-terminal" evidence="13">
    <location>
        <begin position="666"/>
        <end position="869"/>
    </location>
</feature>
<evidence type="ECO:0000256" key="1">
    <source>
        <dbReference type="ARBA" id="ARBA00004496"/>
    </source>
</evidence>
<evidence type="ECO:0000259" key="14">
    <source>
        <dbReference type="Pfam" id="PF21634"/>
    </source>
</evidence>
<evidence type="ECO:0000256" key="5">
    <source>
        <dbReference type="ARBA" id="ARBA00022741"/>
    </source>
</evidence>
<dbReference type="PANTHER" id="PTHR45418:SF1">
    <property type="entry name" value="CANCER_TESTIS ANTIGEN 55"/>
    <property type="match status" value="1"/>
</dbReference>
<comment type="catalytic activity">
    <reaction evidence="10">
        <text>ATP + H2O = ADP + phosphate + H(+)</text>
        <dbReference type="Rhea" id="RHEA:13065"/>
        <dbReference type="ChEBI" id="CHEBI:15377"/>
        <dbReference type="ChEBI" id="CHEBI:15378"/>
        <dbReference type="ChEBI" id="CHEBI:30616"/>
        <dbReference type="ChEBI" id="CHEBI:43474"/>
        <dbReference type="ChEBI" id="CHEBI:456216"/>
        <dbReference type="EC" id="3.6.4.13"/>
    </reaction>
</comment>
<feature type="domain" description="DNA2/NAM7 helicase helicase" evidence="12">
    <location>
        <begin position="505"/>
        <end position="591"/>
    </location>
</feature>
<dbReference type="GO" id="GO:0005524">
    <property type="term" value="F:ATP binding"/>
    <property type="evidence" value="ECO:0007669"/>
    <property type="project" value="UniProtKB-KW"/>
</dbReference>
<dbReference type="GO" id="GO:0005737">
    <property type="term" value="C:cytoplasm"/>
    <property type="evidence" value="ECO:0007669"/>
    <property type="project" value="UniProtKB-SubCell"/>
</dbReference>
<reference evidence="15 16" key="1">
    <citation type="submission" date="2019-01" db="EMBL/GenBank/DDBJ databases">
        <title>Draft genome sequence of Psathyrella aberdarensis IHI B618.</title>
        <authorList>
            <person name="Buettner E."/>
            <person name="Kellner H."/>
        </authorList>
    </citation>
    <scope>NUCLEOTIDE SEQUENCE [LARGE SCALE GENOMIC DNA]</scope>
    <source>
        <strain evidence="15 16">IHI B618</strain>
    </source>
</reference>
<evidence type="ECO:0000256" key="9">
    <source>
        <dbReference type="ARBA" id="ARBA00023158"/>
    </source>
</evidence>
<dbReference type="InterPro" id="IPR041679">
    <property type="entry name" value="DNA2/NAM7-like_C"/>
</dbReference>
<gene>
    <name evidence="15" type="ORF">EST38_g3643</name>
</gene>
<evidence type="ECO:0000256" key="6">
    <source>
        <dbReference type="ARBA" id="ARBA00022801"/>
    </source>
</evidence>
<name>A0A4Q2DRK1_9AGAR</name>
<dbReference type="InterPro" id="IPR027417">
    <property type="entry name" value="P-loop_NTPase"/>
</dbReference>
<dbReference type="Pfam" id="PF13086">
    <property type="entry name" value="AAA_11"/>
    <property type="match status" value="1"/>
</dbReference>